<name>A0A8R7P233_TRIUA</name>
<keyword evidence="2" id="KW-1185">Reference proteome</keyword>
<evidence type="ECO:0000313" key="2">
    <source>
        <dbReference type="Proteomes" id="UP000015106"/>
    </source>
</evidence>
<proteinExistence type="predicted"/>
<reference evidence="1" key="3">
    <citation type="submission" date="2022-06" db="UniProtKB">
        <authorList>
            <consortium name="EnsemblPlants"/>
        </authorList>
    </citation>
    <scope>IDENTIFICATION</scope>
</reference>
<reference evidence="1" key="2">
    <citation type="submission" date="2018-03" db="EMBL/GenBank/DDBJ databases">
        <title>The Triticum urartu genome reveals the dynamic nature of wheat genome evolution.</title>
        <authorList>
            <person name="Ling H."/>
            <person name="Ma B."/>
            <person name="Shi X."/>
            <person name="Liu H."/>
            <person name="Dong L."/>
            <person name="Sun H."/>
            <person name="Cao Y."/>
            <person name="Gao Q."/>
            <person name="Zheng S."/>
            <person name="Li Y."/>
            <person name="Yu Y."/>
            <person name="Du H."/>
            <person name="Qi M."/>
            <person name="Li Y."/>
            <person name="Yu H."/>
            <person name="Cui Y."/>
            <person name="Wang N."/>
            <person name="Chen C."/>
            <person name="Wu H."/>
            <person name="Zhao Y."/>
            <person name="Zhang J."/>
            <person name="Li Y."/>
            <person name="Zhou W."/>
            <person name="Zhang B."/>
            <person name="Hu W."/>
            <person name="Eijk M."/>
            <person name="Tang J."/>
            <person name="Witsenboer H."/>
            <person name="Zhao S."/>
            <person name="Li Z."/>
            <person name="Zhang A."/>
            <person name="Wang D."/>
            <person name="Liang C."/>
        </authorList>
    </citation>
    <scope>NUCLEOTIDE SEQUENCE [LARGE SCALE GENOMIC DNA]</scope>
    <source>
        <strain evidence="1">cv. G1812</strain>
    </source>
</reference>
<dbReference type="Gramene" id="TuG1812G0100001436.01.T01">
    <property type="protein sequence ID" value="TuG1812G0100001436.01.T01.cds277953"/>
    <property type="gene ID" value="TuG1812G0100001436.01"/>
</dbReference>
<sequence length="69" mass="7250">MHRANLGEGGSRAGGTCRVRKAWLMSLGMPPRSAPSLHLRCTPPLDPLLRECLSSLSSKPLTSASPAAP</sequence>
<accession>A0A8R7P233</accession>
<dbReference type="AlphaFoldDB" id="A0A8R7P233"/>
<organism evidence="1 2">
    <name type="scientific">Triticum urartu</name>
    <name type="common">Red wild einkorn</name>
    <name type="synonym">Crithodium urartu</name>
    <dbReference type="NCBI Taxonomy" id="4572"/>
    <lineage>
        <taxon>Eukaryota</taxon>
        <taxon>Viridiplantae</taxon>
        <taxon>Streptophyta</taxon>
        <taxon>Embryophyta</taxon>
        <taxon>Tracheophyta</taxon>
        <taxon>Spermatophyta</taxon>
        <taxon>Magnoliopsida</taxon>
        <taxon>Liliopsida</taxon>
        <taxon>Poales</taxon>
        <taxon>Poaceae</taxon>
        <taxon>BOP clade</taxon>
        <taxon>Pooideae</taxon>
        <taxon>Triticodae</taxon>
        <taxon>Triticeae</taxon>
        <taxon>Triticinae</taxon>
        <taxon>Triticum</taxon>
    </lineage>
</organism>
<evidence type="ECO:0000313" key="1">
    <source>
        <dbReference type="EnsemblPlants" id="TuG1812G0100001436.01.T01.cds277953"/>
    </source>
</evidence>
<reference evidence="2" key="1">
    <citation type="journal article" date="2013" name="Nature">
        <title>Draft genome of the wheat A-genome progenitor Triticum urartu.</title>
        <authorList>
            <person name="Ling H.Q."/>
            <person name="Zhao S."/>
            <person name="Liu D."/>
            <person name="Wang J."/>
            <person name="Sun H."/>
            <person name="Zhang C."/>
            <person name="Fan H."/>
            <person name="Li D."/>
            <person name="Dong L."/>
            <person name="Tao Y."/>
            <person name="Gao C."/>
            <person name="Wu H."/>
            <person name="Li Y."/>
            <person name="Cui Y."/>
            <person name="Guo X."/>
            <person name="Zheng S."/>
            <person name="Wang B."/>
            <person name="Yu K."/>
            <person name="Liang Q."/>
            <person name="Yang W."/>
            <person name="Lou X."/>
            <person name="Chen J."/>
            <person name="Feng M."/>
            <person name="Jian J."/>
            <person name="Zhang X."/>
            <person name="Luo G."/>
            <person name="Jiang Y."/>
            <person name="Liu J."/>
            <person name="Wang Z."/>
            <person name="Sha Y."/>
            <person name="Zhang B."/>
            <person name="Wu H."/>
            <person name="Tang D."/>
            <person name="Shen Q."/>
            <person name="Xue P."/>
            <person name="Zou S."/>
            <person name="Wang X."/>
            <person name="Liu X."/>
            <person name="Wang F."/>
            <person name="Yang Y."/>
            <person name="An X."/>
            <person name="Dong Z."/>
            <person name="Zhang K."/>
            <person name="Zhang X."/>
            <person name="Luo M.C."/>
            <person name="Dvorak J."/>
            <person name="Tong Y."/>
            <person name="Wang J."/>
            <person name="Yang H."/>
            <person name="Li Z."/>
            <person name="Wang D."/>
            <person name="Zhang A."/>
            <person name="Wang J."/>
        </authorList>
    </citation>
    <scope>NUCLEOTIDE SEQUENCE</scope>
    <source>
        <strain evidence="2">cv. G1812</strain>
    </source>
</reference>
<dbReference type="EnsemblPlants" id="TuG1812G0100001436.01.T01">
    <property type="protein sequence ID" value="TuG1812G0100001436.01.T01.cds277953"/>
    <property type="gene ID" value="TuG1812G0100001436.01"/>
</dbReference>
<protein>
    <submittedName>
        <fullName evidence="1">Uncharacterized protein</fullName>
    </submittedName>
</protein>
<dbReference type="Proteomes" id="UP000015106">
    <property type="component" value="Chromosome 1"/>
</dbReference>